<protein>
    <submittedName>
        <fullName evidence="2">Uncharacterized protein</fullName>
    </submittedName>
</protein>
<dbReference type="GO" id="GO:0017056">
    <property type="term" value="F:structural constituent of nuclear pore"/>
    <property type="evidence" value="ECO:0007669"/>
    <property type="project" value="InterPro"/>
</dbReference>
<evidence type="ECO:0000256" key="1">
    <source>
        <dbReference type="SAM" id="MobiDB-lite"/>
    </source>
</evidence>
<feature type="compositionally biased region" description="Basic and acidic residues" evidence="1">
    <location>
        <begin position="104"/>
        <end position="113"/>
    </location>
</feature>
<keyword evidence="3" id="KW-1185">Reference proteome</keyword>
<accession>A0AAN8UBP6</accession>
<feature type="compositionally biased region" description="Polar residues" evidence="1">
    <location>
        <begin position="114"/>
        <end position="126"/>
    </location>
</feature>
<proteinExistence type="predicted"/>
<evidence type="ECO:0000313" key="3">
    <source>
        <dbReference type="Proteomes" id="UP001371456"/>
    </source>
</evidence>
<dbReference type="GO" id="GO:0006405">
    <property type="term" value="P:RNA export from nucleus"/>
    <property type="evidence" value="ECO:0007669"/>
    <property type="project" value="InterPro"/>
</dbReference>
<gene>
    <name evidence="2" type="ORF">RDI58_000984</name>
</gene>
<reference evidence="2 3" key="1">
    <citation type="submission" date="2024-02" db="EMBL/GenBank/DDBJ databases">
        <title>de novo genome assembly of Solanum bulbocastanum strain 11H21.</title>
        <authorList>
            <person name="Hosaka A.J."/>
        </authorList>
    </citation>
    <scope>NUCLEOTIDE SEQUENCE [LARGE SCALE GENOMIC DNA]</scope>
    <source>
        <tissue evidence="2">Young leaves</tissue>
    </source>
</reference>
<dbReference type="PANTHER" id="PTHR34418">
    <property type="entry name" value="NUCLEAR PORE COMPLEX PROTEIN NUP214 ISOFORM X1"/>
    <property type="match status" value="1"/>
</dbReference>
<dbReference type="Proteomes" id="UP001371456">
    <property type="component" value="Unassembled WGS sequence"/>
</dbReference>
<sequence>MMFNLEKSTSKTSVPVDAGRVNNFRTQQTQKVAEVKPRTISFSGNSLGNFSIPSIGPSAGTGSVMELPVKNALTGFSTASSNSSKLQISSKSDETLSSTPFSGDPRRTFDSSDRNSSSANETAGTSVSIGSFKQRAMAGAGSIESLPAFPRARLQSHKGFPSEPHFTRETYVAIPSNQFHEFMCRFSTSYWNMFNYAIFSISLKVEEMARKLNSLLEGIEGEGGLRDASICAHRSSVLELEEVMDEQLGEVQLLLDKTVQDIIIMTKN</sequence>
<evidence type="ECO:0000313" key="2">
    <source>
        <dbReference type="EMBL" id="KAK6803200.1"/>
    </source>
</evidence>
<organism evidence="2 3">
    <name type="scientific">Solanum bulbocastanum</name>
    <name type="common">Wild potato</name>
    <dbReference type="NCBI Taxonomy" id="147425"/>
    <lineage>
        <taxon>Eukaryota</taxon>
        <taxon>Viridiplantae</taxon>
        <taxon>Streptophyta</taxon>
        <taxon>Embryophyta</taxon>
        <taxon>Tracheophyta</taxon>
        <taxon>Spermatophyta</taxon>
        <taxon>Magnoliopsida</taxon>
        <taxon>eudicotyledons</taxon>
        <taxon>Gunneridae</taxon>
        <taxon>Pentapetalae</taxon>
        <taxon>asterids</taxon>
        <taxon>lamiids</taxon>
        <taxon>Solanales</taxon>
        <taxon>Solanaceae</taxon>
        <taxon>Solanoideae</taxon>
        <taxon>Solaneae</taxon>
        <taxon>Solanum</taxon>
    </lineage>
</organism>
<comment type="caution">
    <text evidence="2">The sequence shown here is derived from an EMBL/GenBank/DDBJ whole genome shotgun (WGS) entry which is preliminary data.</text>
</comment>
<dbReference type="AlphaFoldDB" id="A0AAN8UBP6"/>
<dbReference type="EMBL" id="JBANQN010000001">
    <property type="protein sequence ID" value="KAK6803200.1"/>
    <property type="molecule type" value="Genomic_DNA"/>
</dbReference>
<name>A0AAN8UBP6_SOLBU</name>
<dbReference type="InterPro" id="IPR044694">
    <property type="entry name" value="NUP214"/>
</dbReference>
<dbReference type="PANTHER" id="PTHR34418:SF3">
    <property type="entry name" value="NUCLEAR PORE COMPLEX PROTEIN NUP214"/>
    <property type="match status" value="1"/>
</dbReference>
<feature type="region of interest" description="Disordered" evidence="1">
    <location>
        <begin position="83"/>
        <end position="126"/>
    </location>
</feature>